<keyword evidence="6 7" id="KW-0472">Membrane</keyword>
<feature type="transmembrane region" description="Helical" evidence="7">
    <location>
        <begin position="421"/>
        <end position="442"/>
    </location>
</feature>
<feature type="transmembrane region" description="Helical" evidence="7">
    <location>
        <begin position="129"/>
        <end position="151"/>
    </location>
</feature>
<dbReference type="InterPro" id="IPR003838">
    <property type="entry name" value="ABC3_permease_C"/>
</dbReference>
<name>A0A538S6J4_UNCEI</name>
<evidence type="ECO:0000259" key="8">
    <source>
        <dbReference type="Pfam" id="PF02687"/>
    </source>
</evidence>
<organism evidence="9 10">
    <name type="scientific">Eiseniibacteriota bacterium</name>
    <dbReference type="NCBI Taxonomy" id="2212470"/>
    <lineage>
        <taxon>Bacteria</taxon>
        <taxon>Candidatus Eiseniibacteriota</taxon>
    </lineage>
</organism>
<dbReference type="PANTHER" id="PTHR30489">
    <property type="entry name" value="LIPOPROTEIN-RELEASING SYSTEM TRANSMEMBRANE PROTEIN LOLE"/>
    <property type="match status" value="1"/>
</dbReference>
<accession>A0A538S6J4</accession>
<dbReference type="InterPro" id="IPR051447">
    <property type="entry name" value="Lipoprotein-release_system"/>
</dbReference>
<comment type="similarity">
    <text evidence="2">Belongs to the ABC-4 integral membrane protein family. LolC/E subfamily.</text>
</comment>
<evidence type="ECO:0000256" key="7">
    <source>
        <dbReference type="SAM" id="Phobius"/>
    </source>
</evidence>
<evidence type="ECO:0000256" key="6">
    <source>
        <dbReference type="ARBA" id="ARBA00023136"/>
    </source>
</evidence>
<dbReference type="Proteomes" id="UP000316292">
    <property type="component" value="Unassembled WGS sequence"/>
</dbReference>
<comment type="subcellular location">
    <subcellularLocation>
        <location evidence="1">Cell membrane</location>
        <topology evidence="1">Multi-pass membrane protein</topology>
    </subcellularLocation>
</comment>
<comment type="caution">
    <text evidence="9">The sequence shown here is derived from an EMBL/GenBank/DDBJ whole genome shotgun (WGS) entry which is preliminary data.</text>
</comment>
<dbReference type="PANTHER" id="PTHR30489:SF0">
    <property type="entry name" value="LIPOPROTEIN-RELEASING SYSTEM TRANSMEMBRANE PROTEIN LOLE"/>
    <property type="match status" value="1"/>
</dbReference>
<dbReference type="GO" id="GO:0098797">
    <property type="term" value="C:plasma membrane protein complex"/>
    <property type="evidence" value="ECO:0007669"/>
    <property type="project" value="TreeGrafter"/>
</dbReference>
<feature type="transmembrane region" description="Helical" evidence="7">
    <location>
        <begin position="463"/>
        <end position="490"/>
    </location>
</feature>
<protein>
    <submittedName>
        <fullName evidence="9">ABC transporter permease</fullName>
    </submittedName>
</protein>
<evidence type="ECO:0000256" key="3">
    <source>
        <dbReference type="ARBA" id="ARBA00022475"/>
    </source>
</evidence>
<keyword evidence="4 7" id="KW-0812">Transmembrane</keyword>
<dbReference type="EMBL" id="VBOR01000135">
    <property type="protein sequence ID" value="TMQ46971.1"/>
    <property type="molecule type" value="Genomic_DNA"/>
</dbReference>
<proteinExistence type="inferred from homology"/>
<gene>
    <name evidence="9" type="ORF">E6K71_11250</name>
</gene>
<feature type="domain" description="ABC3 transporter permease C-terminal" evidence="8">
    <location>
        <begin position="421"/>
        <end position="539"/>
    </location>
</feature>
<evidence type="ECO:0000313" key="10">
    <source>
        <dbReference type="Proteomes" id="UP000316292"/>
    </source>
</evidence>
<keyword evidence="3" id="KW-1003">Cell membrane</keyword>
<keyword evidence="5 7" id="KW-1133">Transmembrane helix</keyword>
<feature type="transmembrane region" description="Helical" evidence="7">
    <location>
        <begin position="49"/>
        <end position="73"/>
    </location>
</feature>
<evidence type="ECO:0000256" key="4">
    <source>
        <dbReference type="ARBA" id="ARBA00022692"/>
    </source>
</evidence>
<feature type="transmembrane region" description="Helical" evidence="7">
    <location>
        <begin position="510"/>
        <end position="532"/>
    </location>
</feature>
<dbReference type="Pfam" id="PF02687">
    <property type="entry name" value="FtsX"/>
    <property type="match status" value="1"/>
</dbReference>
<evidence type="ECO:0000256" key="2">
    <source>
        <dbReference type="ARBA" id="ARBA00005236"/>
    </source>
</evidence>
<evidence type="ECO:0000313" key="9">
    <source>
        <dbReference type="EMBL" id="TMQ46971.1"/>
    </source>
</evidence>
<evidence type="ECO:0000256" key="1">
    <source>
        <dbReference type="ARBA" id="ARBA00004651"/>
    </source>
</evidence>
<reference evidence="9 10" key="1">
    <citation type="journal article" date="2019" name="Nat. Microbiol.">
        <title>Mediterranean grassland soil C-N compound turnover is dependent on rainfall and depth, and is mediated by genomically divergent microorganisms.</title>
        <authorList>
            <person name="Diamond S."/>
            <person name="Andeer P.F."/>
            <person name="Li Z."/>
            <person name="Crits-Christoph A."/>
            <person name="Burstein D."/>
            <person name="Anantharaman K."/>
            <person name="Lane K.R."/>
            <person name="Thomas B.C."/>
            <person name="Pan C."/>
            <person name="Northen T.R."/>
            <person name="Banfield J.F."/>
        </authorList>
    </citation>
    <scope>NUCLEOTIDE SEQUENCE [LARGE SCALE GENOMIC DNA]</scope>
    <source>
        <strain evidence="9">WS_1</strain>
    </source>
</reference>
<sequence length="547" mass="57715">MAQAVMQALPGIALGSALGIVLAAAARVPFLQGLGSVAQTRLGAELSDVSWPSVLLIAGLGVPTAMAASWLAAHRRVSRSPLQCVTGANSPELARSGARLARRASAVLLAAAIALILLETAYGSSLCGMLAIAAVSTLLVTGSASLVLPAAKLVRSMLARLGSVSASIAADELASAWGRTAVTIAVFVLGIGTATCTATIFRSAEALVLSVLRNHFRGDLVITSAFREQGWLQLPLDADLAAELRQVDGVASVETERLLPLDFRGDAVTVRALDGQTEGSRKGQWLFVDGDPDAADAMLAGKGVLVSRNFTEHFRIGRGQDLDLQGPDGAQTFHVLGVVEDFVSPVGSVTMARRQLAKLARDALANYISLEVRAGHDVSQVAHDIRRRMADRYRLRMLTVRDFLASAQALISQVFHFTRTLTAIVLLIATAALLQSVISGALEHRRILSIMRAIGASRRHLRLTFVVEGATLGVMGGVLGASAGVLLSLLWIPLHLRYLLGWSIPIDWPWATYATGVGLGAAWPVLASLAAAQRLARMPRVADLVSE</sequence>
<evidence type="ECO:0000256" key="5">
    <source>
        <dbReference type="ARBA" id="ARBA00022989"/>
    </source>
</evidence>
<dbReference type="AlphaFoldDB" id="A0A538S6J4"/>
<dbReference type="GO" id="GO:0044874">
    <property type="term" value="P:lipoprotein localization to outer membrane"/>
    <property type="evidence" value="ECO:0007669"/>
    <property type="project" value="TreeGrafter"/>
</dbReference>
<feature type="transmembrane region" description="Helical" evidence="7">
    <location>
        <begin position="104"/>
        <end position="123"/>
    </location>
</feature>